<keyword evidence="6" id="KW-1003">Cell membrane</keyword>
<evidence type="ECO:0000256" key="3">
    <source>
        <dbReference type="ARBA" id="ARBA00022719"/>
    </source>
</evidence>
<dbReference type="EC" id="7.1.1.-" evidence="6"/>
<dbReference type="GO" id="GO:0050136">
    <property type="term" value="F:NADH dehydrogenase (quinone) (non-electrogenic) activity"/>
    <property type="evidence" value="ECO:0007669"/>
    <property type="project" value="UniProtKB-UniRule"/>
</dbReference>
<keyword evidence="4 6" id="KW-1278">Translocase</keyword>
<proteinExistence type="inferred from homology"/>
<dbReference type="GO" id="GO:0005886">
    <property type="term" value="C:plasma membrane"/>
    <property type="evidence" value="ECO:0007669"/>
    <property type="project" value="UniProtKB-SubCell"/>
</dbReference>
<evidence type="ECO:0000256" key="7">
    <source>
        <dbReference type="RuleBase" id="RU003685"/>
    </source>
</evidence>
<sequence>MPKRSPVNKEAAAVLGEREQLRYIAAQAADARLNVELETEGMTLNIGPQHPATHGSLRIVARLDGEQVVWAQPVPGYMHRGYEKLTEVRTYPQIATLINRIDWLGSFANEVPFILAAERLMEIEAPPRAQYIRTILFEMSRIANISLFLGDLGVQIGAVTPIFFAFRDRESVLDLIEGATGGRFHPNFNRIGGLKDDLPKGWIAETRQIMHKMRGFCDEMEDLLIGNEIFQARTRGVGAIPGEIAQAYGLSGANLRASGVDYDLRRDQDLPMAWNKADWKVISHPDGDSFARCWVRLQEVRESTKIVEQLLDDLPAGPVMTKVPRIIKVPEGEAWVSTENPLGEMGYYIVSQGDAVPFRVKIRSASFSNMSVAPWVMKGVYVPDVITILASLYFILGDIDR</sequence>
<keyword evidence="6" id="KW-0472">Membrane</keyword>
<dbReference type="STRING" id="1313172.YM304_35620"/>
<dbReference type="AlphaFoldDB" id="A0A2G6K9I9"/>
<dbReference type="InterPro" id="IPR029014">
    <property type="entry name" value="NiFe-Hase_large"/>
</dbReference>
<evidence type="ECO:0000256" key="6">
    <source>
        <dbReference type="HAMAP-Rule" id="MF_01358"/>
    </source>
</evidence>
<keyword evidence="3 6" id="KW-0874">Quinone</keyword>
<keyword evidence="2 6" id="KW-0813">Transport</keyword>
<comment type="function">
    <text evidence="6">NDH-1 shuttles electrons from NADH, via FMN and iron-sulfur (Fe-S) centers, to quinones in the respiratory chain. The immediate electron acceptor for the enzyme in this species is believed to be a menaquinone. Couples the redox reaction to proton translocation (for every two electrons transferred, four hydrogen ions are translocated across the cytoplasmic membrane), and thus conserves the redox energy in a proton gradient.</text>
</comment>
<dbReference type="Pfam" id="PF00346">
    <property type="entry name" value="Complex1_49kDa"/>
    <property type="match status" value="1"/>
</dbReference>
<dbReference type="HAMAP" id="MF_01358">
    <property type="entry name" value="NDH1_NuoD"/>
    <property type="match status" value="1"/>
</dbReference>
<dbReference type="EMBL" id="PDSL01000082">
    <property type="protein sequence ID" value="PIE31449.1"/>
    <property type="molecule type" value="Genomic_DNA"/>
</dbReference>
<dbReference type="InterPro" id="IPR001135">
    <property type="entry name" value="NADH_Q_OxRdtase_suD"/>
</dbReference>
<dbReference type="PANTHER" id="PTHR11993:SF10">
    <property type="entry name" value="NADH DEHYDROGENASE [UBIQUINONE] IRON-SULFUR PROTEIN 2, MITOCHONDRIAL"/>
    <property type="match status" value="1"/>
</dbReference>
<dbReference type="GO" id="GO:0048038">
    <property type="term" value="F:quinone binding"/>
    <property type="evidence" value="ECO:0007669"/>
    <property type="project" value="UniProtKB-KW"/>
</dbReference>
<name>A0A2G6K9I9_9ACTN</name>
<comment type="caution">
    <text evidence="9">The sequence shown here is derived from an EMBL/GenBank/DDBJ whole genome shotgun (WGS) entry which is preliminary data.</text>
</comment>
<dbReference type="PANTHER" id="PTHR11993">
    <property type="entry name" value="NADH-UBIQUINONE OXIDOREDUCTASE 49 KDA SUBUNIT"/>
    <property type="match status" value="1"/>
</dbReference>
<accession>A0A2G6K9I9</accession>
<evidence type="ECO:0000256" key="2">
    <source>
        <dbReference type="ARBA" id="ARBA00022448"/>
    </source>
</evidence>
<evidence type="ECO:0000256" key="5">
    <source>
        <dbReference type="ARBA" id="ARBA00023027"/>
    </source>
</evidence>
<dbReference type="GO" id="GO:0051287">
    <property type="term" value="F:NAD binding"/>
    <property type="evidence" value="ECO:0007669"/>
    <property type="project" value="InterPro"/>
</dbReference>
<dbReference type="PROSITE" id="PS00535">
    <property type="entry name" value="COMPLEX1_49K"/>
    <property type="match status" value="1"/>
</dbReference>
<feature type="domain" description="NADH-quinone oxidoreductase subunit D" evidence="8">
    <location>
        <begin position="156"/>
        <end position="401"/>
    </location>
</feature>
<comment type="subcellular location">
    <subcellularLocation>
        <location evidence="6">Cell membrane</location>
        <topology evidence="6">Peripheral membrane protein</topology>
        <orientation evidence="6">Cytoplasmic side</orientation>
    </subcellularLocation>
</comment>
<gene>
    <name evidence="6" type="primary">nuoD</name>
    <name evidence="9" type="ORF">CSA55_05695</name>
</gene>
<dbReference type="InterPro" id="IPR022885">
    <property type="entry name" value="NDH1_su_D/H"/>
</dbReference>
<keyword evidence="5 6" id="KW-0520">NAD</keyword>
<protein>
    <recommendedName>
        <fullName evidence="6">NADH-quinone oxidoreductase subunit D</fullName>
        <ecNumber evidence="6">7.1.1.-</ecNumber>
    </recommendedName>
    <alternativeName>
        <fullName evidence="6">NADH dehydrogenase I subunit D</fullName>
    </alternativeName>
    <alternativeName>
        <fullName evidence="6">NDH-1 subunit D</fullName>
    </alternativeName>
</protein>
<organism evidence="9 10">
    <name type="scientific">Ilumatobacter coccineus</name>
    <dbReference type="NCBI Taxonomy" id="467094"/>
    <lineage>
        <taxon>Bacteria</taxon>
        <taxon>Bacillati</taxon>
        <taxon>Actinomycetota</taxon>
        <taxon>Acidimicrobiia</taxon>
        <taxon>Acidimicrobiales</taxon>
        <taxon>Ilumatobacteraceae</taxon>
        <taxon>Ilumatobacter</taxon>
    </lineage>
</organism>
<evidence type="ECO:0000259" key="8">
    <source>
        <dbReference type="Pfam" id="PF00346"/>
    </source>
</evidence>
<evidence type="ECO:0000256" key="1">
    <source>
        <dbReference type="ARBA" id="ARBA00005769"/>
    </source>
</evidence>
<comment type="similarity">
    <text evidence="1 6 7">Belongs to the complex I 49 kDa subunit family.</text>
</comment>
<evidence type="ECO:0000313" key="9">
    <source>
        <dbReference type="EMBL" id="PIE31449.1"/>
    </source>
</evidence>
<evidence type="ECO:0000313" key="10">
    <source>
        <dbReference type="Proteomes" id="UP000230914"/>
    </source>
</evidence>
<dbReference type="SUPFAM" id="SSF56762">
    <property type="entry name" value="HydB/Nqo4-like"/>
    <property type="match status" value="1"/>
</dbReference>
<dbReference type="Proteomes" id="UP000230914">
    <property type="component" value="Unassembled WGS sequence"/>
</dbReference>
<comment type="subunit">
    <text evidence="6">NDH-1 is composed of 14 different subunits. Subunits NuoB, C, D, E, F, and G constitute the peripheral sector of the complex.</text>
</comment>
<dbReference type="Gene3D" id="1.10.645.10">
    <property type="entry name" value="Cytochrome-c3 Hydrogenase, chain B"/>
    <property type="match status" value="1"/>
</dbReference>
<dbReference type="InterPro" id="IPR014029">
    <property type="entry name" value="NADH_UbQ_OxRdtase_49kDa_CS"/>
</dbReference>
<comment type="catalytic activity">
    <reaction evidence="6">
        <text>a quinone + NADH + 5 H(+)(in) = a quinol + NAD(+) + 4 H(+)(out)</text>
        <dbReference type="Rhea" id="RHEA:57888"/>
        <dbReference type="ChEBI" id="CHEBI:15378"/>
        <dbReference type="ChEBI" id="CHEBI:24646"/>
        <dbReference type="ChEBI" id="CHEBI:57540"/>
        <dbReference type="ChEBI" id="CHEBI:57945"/>
        <dbReference type="ChEBI" id="CHEBI:132124"/>
    </reaction>
</comment>
<evidence type="ECO:0000256" key="4">
    <source>
        <dbReference type="ARBA" id="ARBA00022967"/>
    </source>
</evidence>
<reference evidence="9 10" key="1">
    <citation type="submission" date="2017-10" db="EMBL/GenBank/DDBJ databases">
        <title>Novel microbial diversity and functional potential in the marine mammal oral microbiome.</title>
        <authorList>
            <person name="Dudek N.K."/>
            <person name="Sun C.L."/>
            <person name="Burstein D."/>
            <person name="Kantor R.S."/>
            <person name="Aliaga Goltsman D.S."/>
            <person name="Bik E.M."/>
            <person name="Thomas B.C."/>
            <person name="Banfield J.F."/>
            <person name="Relman D.A."/>
        </authorList>
    </citation>
    <scope>NUCLEOTIDE SEQUENCE [LARGE SCALE GENOMIC DNA]</scope>
    <source>
        <strain evidence="9">DOLJORAL78_61_10</strain>
    </source>
</reference>